<dbReference type="Gene3D" id="3.30.70.270">
    <property type="match status" value="1"/>
</dbReference>
<dbReference type="GO" id="GO:0003676">
    <property type="term" value="F:nucleic acid binding"/>
    <property type="evidence" value="ECO:0007669"/>
    <property type="project" value="InterPro"/>
</dbReference>
<dbReference type="SMR" id="A0A1S3XZW9"/>
<dbReference type="Gene3D" id="3.10.10.10">
    <property type="entry name" value="HIV Type 1 Reverse Transcriptase, subunit A, domain 1"/>
    <property type="match status" value="1"/>
</dbReference>
<name>A0A1S3XZW9_TOBAC</name>
<dbReference type="OrthoDB" id="2286242at2759"/>
<dbReference type="RefSeq" id="XP_016445516.1">
    <property type="nucleotide sequence ID" value="XM_016590030.1"/>
</dbReference>
<dbReference type="KEGG" id="nta:107770695"/>
<dbReference type="PANTHER" id="PTHR47266">
    <property type="entry name" value="ENDONUCLEASE-RELATED"/>
    <property type="match status" value="1"/>
</dbReference>
<dbReference type="CDD" id="cd01647">
    <property type="entry name" value="RT_LTR"/>
    <property type="match status" value="1"/>
</dbReference>
<dbReference type="OMA" id="TIYKENT"/>
<dbReference type="Gene3D" id="3.30.420.10">
    <property type="entry name" value="Ribonuclease H-like superfamily/Ribonuclease H"/>
    <property type="match status" value="2"/>
</dbReference>
<feature type="domain" description="Reverse transcriptase" evidence="1">
    <location>
        <begin position="22"/>
        <end position="154"/>
    </location>
</feature>
<dbReference type="STRING" id="4097.A0A1S3XZW9"/>
<dbReference type="InterPro" id="IPR012337">
    <property type="entry name" value="RNaseH-like_sf"/>
</dbReference>
<proteinExistence type="predicted"/>
<dbReference type="AlphaFoldDB" id="A0A1S3XZW9"/>
<protein>
    <recommendedName>
        <fullName evidence="1">Reverse transcriptase domain-containing protein</fullName>
    </recommendedName>
</protein>
<reference evidence="2" key="1">
    <citation type="submission" date="2025-08" db="UniProtKB">
        <authorList>
            <consortium name="RefSeq"/>
        </authorList>
    </citation>
    <scope>IDENTIFICATION</scope>
</reference>
<dbReference type="InterPro" id="IPR052160">
    <property type="entry name" value="Gypsy_RT_Integrase-like"/>
</dbReference>
<dbReference type="InterPro" id="IPR043502">
    <property type="entry name" value="DNA/RNA_pol_sf"/>
</dbReference>
<gene>
    <name evidence="2" type="primary">LOC107770695</name>
</gene>
<dbReference type="PaxDb" id="4097-A0A1S3XZW9"/>
<dbReference type="Pfam" id="PF00078">
    <property type="entry name" value="RVT_1"/>
    <property type="match status" value="1"/>
</dbReference>
<dbReference type="SUPFAM" id="SSF56672">
    <property type="entry name" value="DNA/RNA polymerases"/>
    <property type="match status" value="1"/>
</dbReference>
<sequence>MKEAVKKEVIKWLDARIIFPISDSNWINPVQCVFKKGGMTVVQNENNELILTRQSRDGYNQFSIAPEDREKTSFTCPYGFYAFGRMPFGLCYAPATFQRCMMAIFTDMVEDIMEIFMDDFSMVGDSFDDCLRNLKRVMKRCVESNLVPNYKKESKLCLIQWVLLLQEFDMEIRDRKGTENQLADHLSRLEGAEKKVEGEEIVETFPDEQLLATSLEACHVSPYGGHFGGVSTAAKEVEVFDVWGIDFMGLFVSTYDNKYILVAVDYVSKWVEAAVLPTNDANGVATPYHPQTSGQVKVSNREIKSILTKTMNATRTDWSRKLDDALWAYRTTFKTPIGMSPYKLVFGKACHLPVELEHRALWALRQLNLDVEATGTNKFAGDFWQVEQSFQRHMKETRRGSSPREG</sequence>
<dbReference type="InterPro" id="IPR036397">
    <property type="entry name" value="RNaseH_sf"/>
</dbReference>
<dbReference type="InterPro" id="IPR000477">
    <property type="entry name" value="RT_dom"/>
</dbReference>
<dbReference type="SUPFAM" id="SSF53098">
    <property type="entry name" value="Ribonuclease H-like"/>
    <property type="match status" value="1"/>
</dbReference>
<evidence type="ECO:0000313" key="2">
    <source>
        <dbReference type="RefSeq" id="XP_016445516.1"/>
    </source>
</evidence>
<dbReference type="InterPro" id="IPR043128">
    <property type="entry name" value="Rev_trsase/Diguanyl_cyclase"/>
</dbReference>
<evidence type="ECO:0000259" key="1">
    <source>
        <dbReference type="Pfam" id="PF00078"/>
    </source>
</evidence>
<organism evidence="2">
    <name type="scientific">Nicotiana tabacum</name>
    <name type="common">Common tobacco</name>
    <dbReference type="NCBI Taxonomy" id="4097"/>
    <lineage>
        <taxon>Eukaryota</taxon>
        <taxon>Viridiplantae</taxon>
        <taxon>Streptophyta</taxon>
        <taxon>Embryophyta</taxon>
        <taxon>Tracheophyta</taxon>
        <taxon>Spermatophyta</taxon>
        <taxon>Magnoliopsida</taxon>
        <taxon>eudicotyledons</taxon>
        <taxon>Gunneridae</taxon>
        <taxon>Pentapetalae</taxon>
        <taxon>asterids</taxon>
        <taxon>lamiids</taxon>
        <taxon>Solanales</taxon>
        <taxon>Solanaceae</taxon>
        <taxon>Nicotianoideae</taxon>
        <taxon>Nicotianeae</taxon>
        <taxon>Nicotiana</taxon>
    </lineage>
</organism>
<accession>A0A1S3XZW9</accession>